<dbReference type="InterPro" id="IPR000832">
    <property type="entry name" value="GPCR_2_secretin-like"/>
</dbReference>
<dbReference type="PROSITE" id="PS50261">
    <property type="entry name" value="G_PROTEIN_RECEP_F2_4"/>
    <property type="match status" value="1"/>
</dbReference>
<evidence type="ECO:0000313" key="7">
    <source>
        <dbReference type="Proteomes" id="UP000694888"/>
    </source>
</evidence>
<gene>
    <name evidence="8" type="primary">LOC106014204</name>
</gene>
<evidence type="ECO:0000259" key="6">
    <source>
        <dbReference type="PROSITE" id="PS50261"/>
    </source>
</evidence>
<feature type="transmembrane region" description="Helical" evidence="5">
    <location>
        <begin position="298"/>
        <end position="318"/>
    </location>
</feature>
<dbReference type="CDD" id="cd15039">
    <property type="entry name" value="7tmB3_Methuselah-like"/>
    <property type="match status" value="1"/>
</dbReference>
<reference evidence="8" key="1">
    <citation type="submission" date="2025-08" db="UniProtKB">
        <authorList>
            <consortium name="RefSeq"/>
        </authorList>
    </citation>
    <scope>IDENTIFICATION</scope>
</reference>
<feature type="transmembrane region" description="Helical" evidence="5">
    <location>
        <begin position="379"/>
        <end position="404"/>
    </location>
</feature>
<name>A0ABM1AFX2_APLCA</name>
<sequence>MQWSVLGVMRVLMESRTKTFISPAVFSALFPLTDFVLWLDAAIMADKHISRDEFERLAVKYFFSDDISLNLTYNSNLELKVLPMSNEVQPASFCYMPRVLCRVREVKLRDNLPYNPVQTRQEIRKNFLRLSPLRVCTQIRFNSSEYSIEYGAKNSGDPVFPVSKITFVLPFATVTLATLEDFHQIEFSYKGILSVCSDFLINKLGRNGFDVPNSINDVETNQYILTVICISISILCLALTVSSYCFFPVLCNTAGLNNVSLCLTLLFAQVALVVAVHLQKYLPQGGLVCIGSGILTHFLWLCMFCWSFVCCFRVFKVFTSETRLNRMPWITRKCELGKSWAFCLIVPCVIIGAVTAVSYTITKGHSIGYSRCYLDSAMLIGLAMMMPIGLVVLGNLIFFSVTIVKIRSVLQLHPGRTNGRNEEKNLFCVYIKLSFLTGAFWTLAIVSEVLDSDPLRYMGIVTNGLQGVFIFVSYACNPRVIGLYKQKFGISNR</sequence>
<comment type="subcellular location">
    <subcellularLocation>
        <location evidence="1">Membrane</location>
        <topology evidence="1">Multi-pass membrane protein</topology>
    </subcellularLocation>
</comment>
<feature type="transmembrane region" description="Helical" evidence="5">
    <location>
        <begin position="425"/>
        <end position="445"/>
    </location>
</feature>
<dbReference type="PANTHER" id="PTHR45902:SF1">
    <property type="entry name" value="LATROPHILIN RECEPTOR-LIKE PROTEIN A"/>
    <property type="match status" value="1"/>
</dbReference>
<feature type="transmembrane region" description="Helical" evidence="5">
    <location>
        <begin position="223"/>
        <end position="247"/>
    </location>
</feature>
<feature type="transmembrane region" description="Helical" evidence="5">
    <location>
        <begin position="339"/>
        <end position="359"/>
    </location>
</feature>
<evidence type="ECO:0000256" key="3">
    <source>
        <dbReference type="ARBA" id="ARBA00022989"/>
    </source>
</evidence>
<evidence type="ECO:0000256" key="5">
    <source>
        <dbReference type="SAM" id="Phobius"/>
    </source>
</evidence>
<feature type="domain" description="G-protein coupled receptors family 2 profile 2" evidence="6">
    <location>
        <begin position="222"/>
        <end position="478"/>
    </location>
</feature>
<dbReference type="Pfam" id="PF00002">
    <property type="entry name" value="7tm_2"/>
    <property type="match status" value="1"/>
</dbReference>
<evidence type="ECO:0000256" key="4">
    <source>
        <dbReference type="ARBA" id="ARBA00023136"/>
    </source>
</evidence>
<feature type="transmembrane region" description="Helical" evidence="5">
    <location>
        <begin position="457"/>
        <end position="477"/>
    </location>
</feature>
<dbReference type="GeneID" id="106014204"/>
<dbReference type="RefSeq" id="XP_012946868.1">
    <property type="nucleotide sequence ID" value="XM_013091414.2"/>
</dbReference>
<proteinExistence type="predicted"/>
<keyword evidence="3 5" id="KW-1133">Transmembrane helix</keyword>
<keyword evidence="4 5" id="KW-0472">Membrane</keyword>
<evidence type="ECO:0000256" key="2">
    <source>
        <dbReference type="ARBA" id="ARBA00022692"/>
    </source>
</evidence>
<organism evidence="7 8">
    <name type="scientific">Aplysia californica</name>
    <name type="common">California sea hare</name>
    <dbReference type="NCBI Taxonomy" id="6500"/>
    <lineage>
        <taxon>Eukaryota</taxon>
        <taxon>Metazoa</taxon>
        <taxon>Spiralia</taxon>
        <taxon>Lophotrochozoa</taxon>
        <taxon>Mollusca</taxon>
        <taxon>Gastropoda</taxon>
        <taxon>Heterobranchia</taxon>
        <taxon>Euthyneura</taxon>
        <taxon>Tectipleura</taxon>
        <taxon>Aplysiida</taxon>
        <taxon>Aplysioidea</taxon>
        <taxon>Aplysiidae</taxon>
        <taxon>Aplysia</taxon>
    </lineage>
</organism>
<keyword evidence="7" id="KW-1185">Reference proteome</keyword>
<dbReference type="PANTHER" id="PTHR45902">
    <property type="entry name" value="LATROPHILIN RECEPTOR-LIKE PROTEIN A"/>
    <property type="match status" value="1"/>
</dbReference>
<feature type="transmembrane region" description="Helical" evidence="5">
    <location>
        <begin position="259"/>
        <end position="278"/>
    </location>
</feature>
<feature type="transmembrane region" description="Helical" evidence="5">
    <location>
        <begin position="20"/>
        <end position="39"/>
    </location>
</feature>
<dbReference type="InterPro" id="IPR053231">
    <property type="entry name" value="GPCR_LN-TM7"/>
</dbReference>
<protein>
    <submittedName>
        <fullName evidence="8">Uncharacterized protein LOC106014204</fullName>
    </submittedName>
</protein>
<evidence type="ECO:0000313" key="8">
    <source>
        <dbReference type="RefSeq" id="XP_012946868.1"/>
    </source>
</evidence>
<dbReference type="InterPro" id="IPR017981">
    <property type="entry name" value="GPCR_2-like_7TM"/>
</dbReference>
<dbReference type="Proteomes" id="UP000694888">
    <property type="component" value="Unplaced"/>
</dbReference>
<dbReference type="Gene3D" id="1.20.1070.10">
    <property type="entry name" value="Rhodopsin 7-helix transmembrane proteins"/>
    <property type="match status" value="1"/>
</dbReference>
<keyword evidence="2 5" id="KW-0812">Transmembrane</keyword>
<evidence type="ECO:0000256" key="1">
    <source>
        <dbReference type="ARBA" id="ARBA00004141"/>
    </source>
</evidence>
<accession>A0ABM1AFX2</accession>